<comment type="caution">
    <text evidence="1">The sequence shown here is derived from an EMBL/GenBank/DDBJ whole genome shotgun (WGS) entry which is preliminary data.</text>
</comment>
<organism evidence="1 2">
    <name type="scientific">Acanthosepion pharaonis</name>
    <name type="common">Pharaoh cuttlefish</name>
    <name type="synonym">Sepia pharaonis</name>
    <dbReference type="NCBI Taxonomy" id="158019"/>
    <lineage>
        <taxon>Eukaryota</taxon>
        <taxon>Metazoa</taxon>
        <taxon>Spiralia</taxon>
        <taxon>Lophotrochozoa</taxon>
        <taxon>Mollusca</taxon>
        <taxon>Cephalopoda</taxon>
        <taxon>Coleoidea</taxon>
        <taxon>Decapodiformes</taxon>
        <taxon>Sepiida</taxon>
        <taxon>Sepiina</taxon>
        <taxon>Sepiidae</taxon>
        <taxon>Acanthosepion</taxon>
    </lineage>
</organism>
<evidence type="ECO:0000313" key="2">
    <source>
        <dbReference type="Proteomes" id="UP000597762"/>
    </source>
</evidence>
<gene>
    <name evidence="1" type="ORF">SPHA_57014</name>
</gene>
<sequence>MQRLRIDKLLGPQKVADVADAIADMERYIPRHAKMAMLDLVLAWARVDTTIAQLATAAFNMDPTVGAIGRSFGKLAVEVIPIAVMKKRRHSRGTSTKKRWRCWMSNGSGKTKTRPGGMRTYLPAPSMTGFPTPPAISLSHGRACWTGRSCVQRVAVCSHDPIVVGPRRYRVEEPQIVRVLPRHRRLAYVTLRRQVGGGRQDSFGGDGGIFISRSATGGDHVAIANRVIHALQQQAADRGVLVDRHRHPRIAIPPVMSETFSPVIAGKRIVPPEPSTTGLVAFASQKRPSAGSDGDSAKGRANAAAVQFYRRSDLKVASNSVVVIELDDPLLAAFQATQADGGAINRARLRPQPYPLARRIARL</sequence>
<keyword evidence="2" id="KW-1185">Reference proteome</keyword>
<dbReference type="Proteomes" id="UP000597762">
    <property type="component" value="Unassembled WGS sequence"/>
</dbReference>
<evidence type="ECO:0000313" key="1">
    <source>
        <dbReference type="EMBL" id="CAE1304441.1"/>
    </source>
</evidence>
<accession>A0A812DMC7</accession>
<reference evidence="1" key="1">
    <citation type="submission" date="2021-01" db="EMBL/GenBank/DDBJ databases">
        <authorList>
            <person name="Li R."/>
            <person name="Bekaert M."/>
        </authorList>
    </citation>
    <scope>NUCLEOTIDE SEQUENCE</scope>
    <source>
        <strain evidence="1">Farmed</strain>
    </source>
</reference>
<protein>
    <submittedName>
        <fullName evidence="1">Uncharacterized protein</fullName>
    </submittedName>
</protein>
<dbReference type="AlphaFoldDB" id="A0A812DMC7"/>
<dbReference type="EMBL" id="CAHIKZ030003815">
    <property type="protein sequence ID" value="CAE1304441.1"/>
    <property type="molecule type" value="Genomic_DNA"/>
</dbReference>
<name>A0A812DMC7_ACAPH</name>
<proteinExistence type="predicted"/>